<feature type="non-terminal residue" evidence="2">
    <location>
        <position position="1"/>
    </location>
</feature>
<dbReference type="EMBL" id="CAJOBI010229079">
    <property type="protein sequence ID" value="CAF5060224.1"/>
    <property type="molecule type" value="Genomic_DNA"/>
</dbReference>
<dbReference type="Proteomes" id="UP000676336">
    <property type="component" value="Unassembled WGS sequence"/>
</dbReference>
<feature type="region of interest" description="Disordered" evidence="1">
    <location>
        <begin position="1"/>
        <end position="21"/>
    </location>
</feature>
<reference evidence="2" key="1">
    <citation type="submission" date="2021-02" db="EMBL/GenBank/DDBJ databases">
        <authorList>
            <person name="Nowell W R."/>
        </authorList>
    </citation>
    <scope>NUCLEOTIDE SEQUENCE</scope>
</reference>
<accession>A0A8S3EEL3</accession>
<proteinExistence type="predicted"/>
<organism evidence="2 3">
    <name type="scientific">Rotaria magnacalcarata</name>
    <dbReference type="NCBI Taxonomy" id="392030"/>
    <lineage>
        <taxon>Eukaryota</taxon>
        <taxon>Metazoa</taxon>
        <taxon>Spiralia</taxon>
        <taxon>Gnathifera</taxon>
        <taxon>Rotifera</taxon>
        <taxon>Eurotatoria</taxon>
        <taxon>Bdelloidea</taxon>
        <taxon>Philodinida</taxon>
        <taxon>Philodinidae</taxon>
        <taxon>Rotaria</taxon>
    </lineage>
</organism>
<gene>
    <name evidence="2" type="ORF">SMN809_LOCUS59711</name>
</gene>
<evidence type="ECO:0000313" key="2">
    <source>
        <dbReference type="EMBL" id="CAF5060224.1"/>
    </source>
</evidence>
<dbReference type="AlphaFoldDB" id="A0A8S3EEL3"/>
<sequence>GLRPLLTSLSSTSNSSLLSGQQQVQPVTQMILQQQQQQQQQDSHLQRSFISSTATLQQPQIITVNHQPIKTE</sequence>
<evidence type="ECO:0000313" key="3">
    <source>
        <dbReference type="Proteomes" id="UP000676336"/>
    </source>
</evidence>
<name>A0A8S3EEL3_9BILA</name>
<evidence type="ECO:0000256" key="1">
    <source>
        <dbReference type="SAM" id="MobiDB-lite"/>
    </source>
</evidence>
<feature type="non-terminal residue" evidence="2">
    <location>
        <position position="72"/>
    </location>
</feature>
<protein>
    <submittedName>
        <fullName evidence="2">Uncharacterized protein</fullName>
    </submittedName>
</protein>
<comment type="caution">
    <text evidence="2">The sequence shown here is derived from an EMBL/GenBank/DDBJ whole genome shotgun (WGS) entry which is preliminary data.</text>
</comment>